<dbReference type="PROSITE" id="PS50217">
    <property type="entry name" value="BZIP"/>
    <property type="match status" value="1"/>
</dbReference>
<evidence type="ECO:0000256" key="2">
    <source>
        <dbReference type="ARBA" id="ARBA00007163"/>
    </source>
</evidence>
<dbReference type="PANTHER" id="PTHR47416:SF8">
    <property type="entry name" value="BASIC-LEUCINE ZIPPER TRANSCRIPTION FACTOR E-RELATED"/>
    <property type="match status" value="1"/>
</dbReference>
<dbReference type="Gene3D" id="1.20.5.170">
    <property type="match status" value="1"/>
</dbReference>
<evidence type="ECO:0000313" key="9">
    <source>
        <dbReference type="EMBL" id="KAF7728398.1"/>
    </source>
</evidence>
<accession>A0A8H7BRF7</accession>
<evidence type="ECO:0000256" key="1">
    <source>
        <dbReference type="ARBA" id="ARBA00004123"/>
    </source>
</evidence>
<dbReference type="Pfam" id="PF00170">
    <property type="entry name" value="bZIP_1"/>
    <property type="match status" value="1"/>
</dbReference>
<evidence type="ECO:0000256" key="4">
    <source>
        <dbReference type="ARBA" id="ARBA00023125"/>
    </source>
</evidence>
<evidence type="ECO:0000313" key="10">
    <source>
        <dbReference type="Proteomes" id="UP000605846"/>
    </source>
</evidence>
<keyword evidence="5" id="KW-0804">Transcription</keyword>
<evidence type="ECO:0000256" key="5">
    <source>
        <dbReference type="ARBA" id="ARBA00023163"/>
    </source>
</evidence>
<dbReference type="InterPro" id="IPR004827">
    <property type="entry name" value="bZIP"/>
</dbReference>
<gene>
    <name evidence="9" type="ORF">EC973_006206</name>
</gene>
<dbReference type="EMBL" id="JABAYA010000038">
    <property type="protein sequence ID" value="KAF7728398.1"/>
    <property type="molecule type" value="Genomic_DNA"/>
</dbReference>
<evidence type="ECO:0000256" key="7">
    <source>
        <dbReference type="SAM" id="Coils"/>
    </source>
</evidence>
<keyword evidence="3" id="KW-0805">Transcription regulation</keyword>
<dbReference type="SMART" id="SM00338">
    <property type="entry name" value="BRLZ"/>
    <property type="match status" value="1"/>
</dbReference>
<comment type="subcellular location">
    <subcellularLocation>
        <location evidence="1">Nucleus</location>
    </subcellularLocation>
</comment>
<dbReference type="OrthoDB" id="5571888at2759"/>
<proteinExistence type="inferred from homology"/>
<dbReference type="AlphaFoldDB" id="A0A8H7BRF7"/>
<evidence type="ECO:0000256" key="3">
    <source>
        <dbReference type="ARBA" id="ARBA00023015"/>
    </source>
</evidence>
<dbReference type="GO" id="GO:0003700">
    <property type="term" value="F:DNA-binding transcription factor activity"/>
    <property type="evidence" value="ECO:0007669"/>
    <property type="project" value="InterPro"/>
</dbReference>
<keyword evidence="6" id="KW-0539">Nucleus</keyword>
<keyword evidence="10" id="KW-1185">Reference proteome</keyword>
<protein>
    <recommendedName>
        <fullName evidence="8">BZIP domain-containing protein</fullName>
    </recommendedName>
</protein>
<organism evidence="9 10">
    <name type="scientific">Apophysomyces ossiformis</name>
    <dbReference type="NCBI Taxonomy" id="679940"/>
    <lineage>
        <taxon>Eukaryota</taxon>
        <taxon>Fungi</taxon>
        <taxon>Fungi incertae sedis</taxon>
        <taxon>Mucoromycota</taxon>
        <taxon>Mucoromycotina</taxon>
        <taxon>Mucoromycetes</taxon>
        <taxon>Mucorales</taxon>
        <taxon>Mucorineae</taxon>
        <taxon>Mucoraceae</taxon>
        <taxon>Apophysomyces</taxon>
    </lineage>
</organism>
<feature type="domain" description="BZIP" evidence="8">
    <location>
        <begin position="111"/>
        <end position="174"/>
    </location>
</feature>
<evidence type="ECO:0000256" key="6">
    <source>
        <dbReference type="ARBA" id="ARBA00023242"/>
    </source>
</evidence>
<comment type="similarity">
    <text evidence="2">Belongs to the bZIP family.</text>
</comment>
<dbReference type="Proteomes" id="UP000605846">
    <property type="component" value="Unassembled WGS sequence"/>
</dbReference>
<keyword evidence="4" id="KW-0238">DNA-binding</keyword>
<evidence type="ECO:0000259" key="8">
    <source>
        <dbReference type="PROSITE" id="PS50217"/>
    </source>
</evidence>
<dbReference type="CDD" id="cd14810">
    <property type="entry name" value="bZIP_u1"/>
    <property type="match status" value="1"/>
</dbReference>
<dbReference type="PANTHER" id="PTHR47416">
    <property type="entry name" value="BASIC-LEUCINE ZIPPER TRANSCRIPTION FACTOR F-RELATED"/>
    <property type="match status" value="1"/>
</dbReference>
<dbReference type="InterPro" id="IPR046347">
    <property type="entry name" value="bZIP_sf"/>
</dbReference>
<feature type="coiled-coil region" evidence="7">
    <location>
        <begin position="136"/>
        <end position="184"/>
    </location>
</feature>
<comment type="caution">
    <text evidence="9">The sequence shown here is derived from an EMBL/GenBank/DDBJ whole genome shotgun (WGS) entry which is preliminary data.</text>
</comment>
<dbReference type="PROSITE" id="PS00036">
    <property type="entry name" value="BZIP_BASIC"/>
    <property type="match status" value="1"/>
</dbReference>
<reference evidence="9" key="1">
    <citation type="submission" date="2020-01" db="EMBL/GenBank/DDBJ databases">
        <title>Genome Sequencing of Three Apophysomyces-Like Fungal Strains Confirms a Novel Fungal Genus in the Mucoromycota with divergent Burkholderia-like Endosymbiotic Bacteria.</title>
        <authorList>
            <person name="Stajich J.E."/>
            <person name="Macias A.M."/>
            <person name="Carter-House D."/>
            <person name="Lovett B."/>
            <person name="Kasson L.R."/>
            <person name="Berry K."/>
            <person name="Grigoriev I."/>
            <person name="Chang Y."/>
            <person name="Spatafora J."/>
            <person name="Kasson M.T."/>
        </authorList>
    </citation>
    <scope>NUCLEOTIDE SEQUENCE</scope>
    <source>
        <strain evidence="9">NRRL A-21654</strain>
    </source>
</reference>
<dbReference type="GO" id="GO:0005634">
    <property type="term" value="C:nucleus"/>
    <property type="evidence" value="ECO:0007669"/>
    <property type="project" value="UniProtKB-SubCell"/>
</dbReference>
<sequence length="423" mass="48178">MDDKALIEWILQSDTLDVNNTTVSPTVPSFTGTSSSCIGDAPLLNLIHDDRTTFDIAKETATQATSAPFISTQRQSNLPKHAPKGVPQENATVLDFRRVAEQVPEAQLKAMTSKERRQLRNKISARNFRNRRKEYITSLEDQVDQQNAEISRLRLEIKWAKENIDALKKENDSLKLELIVVKKQASTVDQFTSSPLDMPSLAVTTSSLSSQSSPPNLFDLSMDDWIFTVPEETHLSHAVIPHWDFSSILSKEQAINPATPNMLFRRFPLLAPALMSIVLSHTMTMTTEELLAAARLASSQKTWTIEDSRDFHTKHMPGLSAKEMKNVWDILQPRQNLIENVKEEEFHDSIETPEENKKASEPQAKAEVVSFELPYCPIGWIQQTFFRLVCAAMMEYQQTNRHWSDKIPIPICDRFRRKVRSTE</sequence>
<dbReference type="SUPFAM" id="SSF57959">
    <property type="entry name" value="Leucine zipper domain"/>
    <property type="match status" value="1"/>
</dbReference>
<name>A0A8H7BRF7_9FUNG</name>
<dbReference type="GO" id="GO:0003677">
    <property type="term" value="F:DNA binding"/>
    <property type="evidence" value="ECO:0007669"/>
    <property type="project" value="UniProtKB-KW"/>
</dbReference>
<keyword evidence="7" id="KW-0175">Coiled coil</keyword>